<gene>
    <name evidence="3" type="ORF">NITINOP_2856</name>
</gene>
<feature type="domain" description="DUF4143" evidence="2">
    <location>
        <begin position="225"/>
        <end position="384"/>
    </location>
</feature>
<dbReference type="STRING" id="1715989.NITINOP_2856"/>
<dbReference type="InterPro" id="IPR027417">
    <property type="entry name" value="P-loop_NTPase"/>
</dbReference>
<organism evidence="3 4">
    <name type="scientific">Candidatus Nitrospira inopinata</name>
    <dbReference type="NCBI Taxonomy" id="1715989"/>
    <lineage>
        <taxon>Bacteria</taxon>
        <taxon>Pseudomonadati</taxon>
        <taxon>Nitrospirota</taxon>
        <taxon>Nitrospiria</taxon>
        <taxon>Nitrospirales</taxon>
        <taxon>Nitrospiraceae</taxon>
        <taxon>Nitrospira</taxon>
    </lineage>
</organism>
<keyword evidence="4" id="KW-1185">Reference proteome</keyword>
<dbReference type="SUPFAM" id="SSF52540">
    <property type="entry name" value="P-loop containing nucleoside triphosphate hydrolases"/>
    <property type="match status" value="1"/>
</dbReference>
<evidence type="ECO:0000313" key="3">
    <source>
        <dbReference type="EMBL" id="CUQ67828.1"/>
    </source>
</evidence>
<accession>A0A0S4KZM9</accession>
<dbReference type="Proteomes" id="UP000066284">
    <property type="component" value="Chromosome 1"/>
</dbReference>
<dbReference type="PANTHER" id="PTHR43566">
    <property type="entry name" value="CONSERVED PROTEIN"/>
    <property type="match status" value="1"/>
</dbReference>
<evidence type="ECO:0000259" key="1">
    <source>
        <dbReference type="Pfam" id="PF13173"/>
    </source>
</evidence>
<protein>
    <submittedName>
        <fullName evidence="3">ATPase, AAA+ superfamily</fullName>
    </submittedName>
</protein>
<dbReference type="Pfam" id="PF13635">
    <property type="entry name" value="DUF4143"/>
    <property type="match status" value="1"/>
</dbReference>
<dbReference type="KEGG" id="nio:NITINOP_2856"/>
<feature type="domain" description="AAA" evidence="1">
    <location>
        <begin position="46"/>
        <end position="163"/>
    </location>
</feature>
<dbReference type="PANTHER" id="PTHR43566:SF2">
    <property type="entry name" value="DUF4143 DOMAIN-CONTAINING PROTEIN"/>
    <property type="match status" value="1"/>
</dbReference>
<reference evidence="4" key="1">
    <citation type="submission" date="2015-09" db="EMBL/GenBank/DDBJ databases">
        <authorList>
            <person name="Daims H."/>
        </authorList>
    </citation>
    <scope>NUCLEOTIDE SEQUENCE [LARGE SCALE GENOMIC DNA]</scope>
</reference>
<evidence type="ECO:0000259" key="2">
    <source>
        <dbReference type="Pfam" id="PF13635"/>
    </source>
</evidence>
<dbReference type="Pfam" id="PF13173">
    <property type="entry name" value="AAA_14"/>
    <property type="match status" value="1"/>
</dbReference>
<dbReference type="InterPro" id="IPR025420">
    <property type="entry name" value="DUF4143"/>
</dbReference>
<sequence>MDNLAIRRSIRLHLADSKPYNQPMPDPGFYPRFVADRLAEALEDAPAVLIHSPRQSGKTTLAQRTGLRAGYTYLSFDDDAIRSAATTDPIGFVANLPARVILDEVQHVPHLFTALKTTIDRDRRPGRFLLTGSTNVLLLPKLGDSLAGRMAIVHLHPLAQCELAGQRPSFLDRLFGRGFTMRPFERLGAALVERIVAGGYPAALKLPSGRRRGRWYEAYVETIVQRDVRELARIASLDVVPRLLAAAAAQTARLLNVSDLAAPYQLSRPTIRDYVTLLERIFLLEELPPWYVNRLRRLVKTPKLHVGDTGIACALLGADARSLTADRALLGQMLETFVFQELKRQASWYEHPLAFHHFRDRDGYEVDIVVERGARAVAGIEVKAAATVTAADFRGLRKLRDAAGQRFACGVVLYDGTVSVSFGNSLFAVPIRALWEAS</sequence>
<dbReference type="EMBL" id="LN885086">
    <property type="protein sequence ID" value="CUQ67828.1"/>
    <property type="molecule type" value="Genomic_DNA"/>
</dbReference>
<dbReference type="AlphaFoldDB" id="A0A0S4KZM9"/>
<name>A0A0S4KZM9_9BACT</name>
<proteinExistence type="predicted"/>
<evidence type="ECO:0000313" key="4">
    <source>
        <dbReference type="Proteomes" id="UP000066284"/>
    </source>
</evidence>
<dbReference type="InterPro" id="IPR041682">
    <property type="entry name" value="AAA_14"/>
</dbReference>